<evidence type="ECO:0000313" key="1">
    <source>
        <dbReference type="EMBL" id="SMC00637.1"/>
    </source>
</evidence>
<protein>
    <submittedName>
        <fullName evidence="1">Uncharacterized protein</fullName>
    </submittedName>
</protein>
<dbReference type="RefSeq" id="WP_084448050.1">
    <property type="nucleotide sequence ID" value="NZ_FWWW01000112.1"/>
</dbReference>
<keyword evidence="2" id="KW-1185">Reference proteome</keyword>
<evidence type="ECO:0000313" key="2">
    <source>
        <dbReference type="Proteomes" id="UP000192266"/>
    </source>
</evidence>
<proteinExistence type="predicted"/>
<dbReference type="STRING" id="645990.SAMN00120144_4079"/>
<dbReference type="EMBL" id="FWWW01000112">
    <property type="protein sequence ID" value="SMC00637.1"/>
    <property type="molecule type" value="Genomic_DNA"/>
</dbReference>
<sequence length="83" mass="9041">MAHVHQRIITQAIKVSKDTDMEIAADSQVGKALVDGYSITQISQSVVADAHPYGYQGPRNGTMYALFVLEKEDTRGEELFGAA</sequence>
<dbReference type="Proteomes" id="UP000192266">
    <property type="component" value="Unassembled WGS sequence"/>
</dbReference>
<dbReference type="AlphaFoldDB" id="A0A1W1W4U1"/>
<reference evidence="1 2" key="1">
    <citation type="submission" date="2017-04" db="EMBL/GenBank/DDBJ databases">
        <authorList>
            <person name="Afonso C.L."/>
            <person name="Miller P.J."/>
            <person name="Scott M.A."/>
            <person name="Spackman E."/>
            <person name="Goraichik I."/>
            <person name="Dimitrov K.M."/>
            <person name="Suarez D.L."/>
            <person name="Swayne D.E."/>
        </authorList>
    </citation>
    <scope>NUCLEOTIDE SEQUENCE [LARGE SCALE GENOMIC DNA]</scope>
    <source>
        <strain evidence="1 2">DSM 11622</strain>
    </source>
</reference>
<gene>
    <name evidence="1" type="ORF">SAMN00120144_4079</name>
</gene>
<dbReference type="OrthoDB" id="9953700at2"/>
<organism evidence="1 2">
    <name type="scientific">Hymenobacter roseosalivarius DSM 11622</name>
    <dbReference type="NCBI Taxonomy" id="645990"/>
    <lineage>
        <taxon>Bacteria</taxon>
        <taxon>Pseudomonadati</taxon>
        <taxon>Bacteroidota</taxon>
        <taxon>Cytophagia</taxon>
        <taxon>Cytophagales</taxon>
        <taxon>Hymenobacteraceae</taxon>
        <taxon>Hymenobacter</taxon>
    </lineage>
</organism>
<accession>A0A1W1W4U1</accession>
<name>A0A1W1W4U1_9BACT</name>